<evidence type="ECO:0000256" key="7">
    <source>
        <dbReference type="ARBA" id="ARBA00034138"/>
    </source>
</evidence>
<dbReference type="InterPro" id="IPR029066">
    <property type="entry name" value="PLP-binding_barrel"/>
</dbReference>
<name>A0A642UPI4_9ASCO</name>
<evidence type="ECO:0000259" key="12">
    <source>
        <dbReference type="Pfam" id="PF02784"/>
    </source>
</evidence>
<dbReference type="VEuPathDB" id="FungiDB:TRICI_005762"/>
<dbReference type="EC" id="4.1.1.17" evidence="7"/>
<comment type="pathway">
    <text evidence="6">Amine and polyamine biosynthesis; putrescine biosynthesis via L-ornithine pathway; putrescine from L-ornithine: step 1/1.</text>
</comment>
<dbReference type="SUPFAM" id="SSF50621">
    <property type="entry name" value="Alanine racemase C-terminal domain-like"/>
    <property type="match status" value="1"/>
</dbReference>
<feature type="region of interest" description="Disordered" evidence="11">
    <location>
        <begin position="1"/>
        <end position="28"/>
    </location>
</feature>
<keyword evidence="4 10" id="KW-0663">Pyridoxal phosphate</keyword>
<dbReference type="EMBL" id="SWFS01000448">
    <property type="protein sequence ID" value="KAA8903075.1"/>
    <property type="molecule type" value="Genomic_DNA"/>
</dbReference>
<evidence type="ECO:0000256" key="2">
    <source>
        <dbReference type="ARBA" id="ARBA00008872"/>
    </source>
</evidence>
<dbReference type="SUPFAM" id="SSF51419">
    <property type="entry name" value="PLP-binding barrel"/>
    <property type="match status" value="1"/>
</dbReference>
<dbReference type="GO" id="GO:0033387">
    <property type="term" value="P:putrescine biosynthetic process from arginine, via ornithine"/>
    <property type="evidence" value="ECO:0007669"/>
    <property type="project" value="TreeGrafter"/>
</dbReference>
<dbReference type="Gene3D" id="2.40.37.10">
    <property type="entry name" value="Lyase, Ornithine Decarboxylase, Chain A, domain 1"/>
    <property type="match status" value="1"/>
</dbReference>
<dbReference type="InterPro" id="IPR022657">
    <property type="entry name" value="De-COase2_CS"/>
</dbReference>
<dbReference type="PROSITE" id="PS00879">
    <property type="entry name" value="ODR_DC_2_2"/>
    <property type="match status" value="1"/>
</dbReference>
<dbReference type="OrthoDB" id="5034579at2759"/>
<evidence type="ECO:0000256" key="4">
    <source>
        <dbReference type="ARBA" id="ARBA00022898"/>
    </source>
</evidence>
<evidence type="ECO:0000256" key="5">
    <source>
        <dbReference type="ARBA" id="ARBA00023239"/>
    </source>
</evidence>
<reference evidence="13" key="1">
    <citation type="journal article" date="2019" name="G3 (Bethesda)">
        <title>Genome Assemblies of Two Rare Opportunistic Yeast Pathogens: Diutina rugosa (syn. Candida rugosa) and Trichomonascus ciferrii (syn. Candida ciferrii).</title>
        <authorList>
            <person name="Mixao V."/>
            <person name="Saus E."/>
            <person name="Hansen A.P."/>
            <person name="Lass-Florl C."/>
            <person name="Gabaldon T."/>
        </authorList>
    </citation>
    <scope>NUCLEOTIDE SEQUENCE</scope>
    <source>
        <strain evidence="13">CBS 4856</strain>
    </source>
</reference>
<protein>
    <recommendedName>
        <fullName evidence="7">ornithine decarboxylase</fullName>
        <ecNumber evidence="7">4.1.1.17</ecNumber>
    </recommendedName>
</protein>
<sequence length="479" mass="53862">MASTATERQHHVEENSFSRRNSLSYESDDSHESSVITLSSVNRFEDEKGHKVVESHNYHHHFSEEEYRQLSRKMVGDAFRKRIESIDLDTCQTGSEDSFFVADLGVIYRQHLRWTKVLPRVEPFYAVKCNNDSRVLGMMAKLGLGFDCASKNELTTILNLGVDPSKVIYANPCKTPSYLRYVAEQTEVKLMTFDNADELYKCKRFFPNAHLLLRIMTDDSTSLCQLSVKFGASMDATKPLLQLAKELELNVVGVAFHVGSGCADPNTFTESVKNARQVFDQAKELGMPDMHVLDVGGGFESETFEASAKVLNQALDDYFPDDNSGLRVIAEPGRYYVATAFSLATNVIGRRWVDQDACRAMVYINDGVYGNLNCIMYDHQLPVPKVLAYNGDDRQFLYGADDMNCQGKYEMSFWGPTCDGLDCITTSCKMPVAVDVGDWIYFDTVGAYTLCAASSFNGFDTHKTDVVYVCSDFRTRDVL</sequence>
<comment type="catalytic activity">
    <reaction evidence="9">
        <text>L-ornithine + H(+) = putrescine + CO2</text>
        <dbReference type="Rhea" id="RHEA:22964"/>
        <dbReference type="ChEBI" id="CHEBI:15378"/>
        <dbReference type="ChEBI" id="CHEBI:16526"/>
        <dbReference type="ChEBI" id="CHEBI:46911"/>
        <dbReference type="ChEBI" id="CHEBI:326268"/>
        <dbReference type="EC" id="4.1.1.17"/>
    </reaction>
</comment>
<dbReference type="GO" id="GO:0004586">
    <property type="term" value="F:ornithine decarboxylase activity"/>
    <property type="evidence" value="ECO:0007669"/>
    <property type="project" value="UniProtKB-EC"/>
</dbReference>
<evidence type="ECO:0000256" key="10">
    <source>
        <dbReference type="PIRSR" id="PIRSR600183-50"/>
    </source>
</evidence>
<dbReference type="PANTHER" id="PTHR11482:SF6">
    <property type="entry name" value="ORNITHINE DECARBOXYLASE 1-RELATED"/>
    <property type="match status" value="1"/>
</dbReference>
<dbReference type="Gene3D" id="3.20.20.10">
    <property type="entry name" value="Alanine racemase"/>
    <property type="match status" value="1"/>
</dbReference>
<dbReference type="Proteomes" id="UP000761534">
    <property type="component" value="Unassembled WGS sequence"/>
</dbReference>
<evidence type="ECO:0000256" key="6">
    <source>
        <dbReference type="ARBA" id="ARBA00034115"/>
    </source>
</evidence>
<feature type="modified residue" description="N6-(pyridoxal phosphate)lysine" evidence="10">
    <location>
        <position position="128"/>
    </location>
</feature>
<feature type="compositionally biased region" description="Basic and acidic residues" evidence="11">
    <location>
        <begin position="7"/>
        <end position="17"/>
    </location>
</feature>
<evidence type="ECO:0000256" key="1">
    <source>
        <dbReference type="ARBA" id="ARBA00001933"/>
    </source>
</evidence>
<dbReference type="Pfam" id="PF02784">
    <property type="entry name" value="Orn_Arg_deC_N"/>
    <property type="match status" value="1"/>
</dbReference>
<dbReference type="PANTHER" id="PTHR11482">
    <property type="entry name" value="ARGININE/DIAMINOPIMELATE/ORNITHINE DECARBOXYLASE"/>
    <property type="match status" value="1"/>
</dbReference>
<dbReference type="InterPro" id="IPR000183">
    <property type="entry name" value="Orn/DAP/Arg_de-COase"/>
</dbReference>
<evidence type="ECO:0000256" key="9">
    <source>
        <dbReference type="ARBA" id="ARBA00049127"/>
    </source>
</evidence>
<dbReference type="InterPro" id="IPR002433">
    <property type="entry name" value="Orn_de-COase"/>
</dbReference>
<comment type="subunit">
    <text evidence="8">Homodimer. Only the dimer is catalytically active, as the active sites are constructed of residues from both monomers.</text>
</comment>
<proteinExistence type="inferred from homology"/>
<organism evidence="13 14">
    <name type="scientific">Trichomonascus ciferrii</name>
    <dbReference type="NCBI Taxonomy" id="44093"/>
    <lineage>
        <taxon>Eukaryota</taxon>
        <taxon>Fungi</taxon>
        <taxon>Dikarya</taxon>
        <taxon>Ascomycota</taxon>
        <taxon>Saccharomycotina</taxon>
        <taxon>Dipodascomycetes</taxon>
        <taxon>Dipodascales</taxon>
        <taxon>Trichomonascaceae</taxon>
        <taxon>Trichomonascus</taxon>
        <taxon>Trichomonascus ciferrii complex</taxon>
    </lineage>
</organism>
<evidence type="ECO:0000256" key="11">
    <source>
        <dbReference type="SAM" id="MobiDB-lite"/>
    </source>
</evidence>
<dbReference type="InterPro" id="IPR022653">
    <property type="entry name" value="De-COase2_pyr-phos_BS"/>
</dbReference>
<keyword evidence="3" id="KW-0210">Decarboxylase</keyword>
<gene>
    <name evidence="13" type="ORF">TRICI_005762</name>
</gene>
<evidence type="ECO:0000313" key="14">
    <source>
        <dbReference type="Proteomes" id="UP000761534"/>
    </source>
</evidence>
<comment type="caution">
    <text evidence="13">The sequence shown here is derived from an EMBL/GenBank/DDBJ whole genome shotgun (WGS) entry which is preliminary data.</text>
</comment>
<comment type="similarity">
    <text evidence="2">Belongs to the Orn/Lys/Arg decarboxylase class-II family.</text>
</comment>
<keyword evidence="14" id="KW-1185">Reference proteome</keyword>
<evidence type="ECO:0000313" key="13">
    <source>
        <dbReference type="EMBL" id="KAA8903075.1"/>
    </source>
</evidence>
<dbReference type="InterPro" id="IPR022644">
    <property type="entry name" value="De-COase2_N"/>
</dbReference>
<accession>A0A642UPI4</accession>
<dbReference type="GO" id="GO:0005737">
    <property type="term" value="C:cytoplasm"/>
    <property type="evidence" value="ECO:0007669"/>
    <property type="project" value="TreeGrafter"/>
</dbReference>
<evidence type="ECO:0000256" key="8">
    <source>
        <dbReference type="ARBA" id="ARBA00046672"/>
    </source>
</evidence>
<dbReference type="AlphaFoldDB" id="A0A642UPI4"/>
<comment type="cofactor">
    <cofactor evidence="1 10">
        <name>pyridoxal 5'-phosphate</name>
        <dbReference type="ChEBI" id="CHEBI:597326"/>
    </cofactor>
</comment>
<dbReference type="PROSITE" id="PS00878">
    <property type="entry name" value="ODR_DC_2_1"/>
    <property type="match status" value="1"/>
</dbReference>
<dbReference type="PRINTS" id="PR01182">
    <property type="entry name" value="ORNDCRBXLASE"/>
</dbReference>
<dbReference type="InterPro" id="IPR009006">
    <property type="entry name" value="Ala_racemase/Decarboxylase_C"/>
</dbReference>
<keyword evidence="5" id="KW-0456">Lyase</keyword>
<dbReference type="CDD" id="cd00622">
    <property type="entry name" value="PLPDE_III_ODC"/>
    <property type="match status" value="1"/>
</dbReference>
<dbReference type="FunFam" id="3.20.20.10:FF:000005">
    <property type="entry name" value="Ornithine decarboxylase"/>
    <property type="match status" value="1"/>
</dbReference>
<feature type="active site" description="Proton donor" evidence="10">
    <location>
        <position position="418"/>
    </location>
</feature>
<dbReference type="PRINTS" id="PR01179">
    <property type="entry name" value="ODADCRBXLASE"/>
</dbReference>
<evidence type="ECO:0000256" key="3">
    <source>
        <dbReference type="ARBA" id="ARBA00022793"/>
    </source>
</evidence>
<feature type="domain" description="Orn/DAP/Arg decarboxylase 2 N-terminal" evidence="12">
    <location>
        <begin position="105"/>
        <end position="338"/>
    </location>
</feature>